<keyword evidence="2" id="KW-0699">rRNA-binding</keyword>
<dbReference type="GO" id="GO:0003735">
    <property type="term" value="F:structural constituent of ribosome"/>
    <property type="evidence" value="ECO:0007669"/>
    <property type="project" value="InterPro"/>
</dbReference>
<evidence type="ECO:0000256" key="6">
    <source>
        <dbReference type="ARBA" id="ARBA00035287"/>
    </source>
</evidence>
<evidence type="ECO:0000256" key="2">
    <source>
        <dbReference type="ARBA" id="ARBA00022730"/>
    </source>
</evidence>
<dbReference type="InterPro" id="IPR012677">
    <property type="entry name" value="Nucleotide-bd_a/b_plait_sf"/>
</dbReference>
<dbReference type="HAMAP" id="MF_01369_B">
    <property type="entry name" value="Ribosomal_uL23_B"/>
    <property type="match status" value="1"/>
</dbReference>
<evidence type="ECO:0000256" key="3">
    <source>
        <dbReference type="ARBA" id="ARBA00022884"/>
    </source>
</evidence>
<dbReference type="GO" id="GO:0019843">
    <property type="term" value="F:rRNA binding"/>
    <property type="evidence" value="ECO:0007669"/>
    <property type="project" value="UniProtKB-KW"/>
</dbReference>
<proteinExistence type="inferred from homology"/>
<evidence type="ECO:0000256" key="4">
    <source>
        <dbReference type="ARBA" id="ARBA00022980"/>
    </source>
</evidence>
<dbReference type="GO" id="GO:0006412">
    <property type="term" value="P:translation"/>
    <property type="evidence" value="ECO:0007669"/>
    <property type="project" value="InterPro"/>
</dbReference>
<dbReference type="PANTHER" id="PTHR11620">
    <property type="entry name" value="60S RIBOSOMAL PROTEIN L23A"/>
    <property type="match status" value="1"/>
</dbReference>
<keyword evidence="5" id="KW-0687">Ribonucleoprotein</keyword>
<sequence length="103" mass="12043">MNNINHNHTRQLLDLIKQPIITDKTTKSLEENVYCFAVQRKAKKNQIKQAIEYIFNVKVKNINTLNQPVKKKNVGKFQGQLTQYKKAIIKLHSGYTINLFDEN</sequence>
<gene>
    <name evidence="8" type="primary">rpl23</name>
</gene>
<dbReference type="AlphaFoldDB" id="A0A4D6X055"/>
<dbReference type="EMBL" id="MK814707">
    <property type="protein sequence ID" value="QCI08040.1"/>
    <property type="molecule type" value="Genomic_DNA"/>
</dbReference>
<dbReference type="InterPro" id="IPR013025">
    <property type="entry name" value="Ribosomal_uL23-like"/>
</dbReference>
<dbReference type="InterPro" id="IPR012678">
    <property type="entry name" value="Ribosomal_uL23/eL15/eS24_sf"/>
</dbReference>
<keyword evidence="4 8" id="KW-0689">Ribosomal protein</keyword>
<evidence type="ECO:0000256" key="5">
    <source>
        <dbReference type="ARBA" id="ARBA00023274"/>
    </source>
</evidence>
<accession>A0A4D6X055</accession>
<dbReference type="GO" id="GO:1990904">
    <property type="term" value="C:ribonucleoprotein complex"/>
    <property type="evidence" value="ECO:0007669"/>
    <property type="project" value="UniProtKB-KW"/>
</dbReference>
<dbReference type="FunFam" id="3.30.70.330:FF:000001">
    <property type="entry name" value="50S ribosomal protein L23"/>
    <property type="match status" value="1"/>
</dbReference>
<evidence type="ECO:0000313" key="8">
    <source>
        <dbReference type="EMBL" id="QCI08040.1"/>
    </source>
</evidence>
<keyword evidence="8" id="KW-0934">Plastid</keyword>
<dbReference type="SUPFAM" id="SSF54189">
    <property type="entry name" value="Ribosomal proteins S24e, L23 and L15e"/>
    <property type="match status" value="1"/>
</dbReference>
<evidence type="ECO:0000256" key="7">
    <source>
        <dbReference type="ARBA" id="ARBA00035366"/>
    </source>
</evidence>
<comment type="similarity">
    <text evidence="1">Belongs to the universal ribosomal protein uL23 family.</text>
</comment>
<dbReference type="Pfam" id="PF00276">
    <property type="entry name" value="Ribosomal_L23"/>
    <property type="match status" value="1"/>
</dbReference>
<reference evidence="8" key="1">
    <citation type="journal article" date="2019" name="Mol. Phylogenet. Evol.">
        <title>Morphological evolution and classification of the red algal order Ceramiales inferred using plastid phylogenomics.</title>
        <authorList>
            <person name="Diaz-Tapia P."/>
            <person name="Pasella M.M."/>
            <person name="Verbruggen H."/>
            <person name="Maggs C.A."/>
        </authorList>
    </citation>
    <scope>NUCLEOTIDE SEQUENCE</scope>
    <source>
        <strain evidence="8">PD2953_5</strain>
    </source>
</reference>
<reference evidence="8" key="2">
    <citation type="submission" date="2019-04" db="EMBL/GenBank/DDBJ databases">
        <authorList>
            <person name="Pasella M."/>
        </authorList>
    </citation>
    <scope>NUCLEOTIDE SEQUENCE</scope>
    <source>
        <strain evidence="8">PD2953_5</strain>
    </source>
</reference>
<organism evidence="8">
    <name type="scientific">Plumaria plumosa</name>
    <dbReference type="NCBI Taxonomy" id="189642"/>
    <lineage>
        <taxon>Eukaryota</taxon>
        <taxon>Rhodophyta</taxon>
        <taxon>Florideophyceae</taxon>
        <taxon>Rhodymeniophycidae</taxon>
        <taxon>Ceramiales</taxon>
        <taxon>Wrangeliaceae</taxon>
        <taxon>Plumaria</taxon>
    </lineage>
</organism>
<dbReference type="Gene3D" id="3.30.70.330">
    <property type="match status" value="1"/>
</dbReference>
<geneLocation type="plastid" evidence="8"/>
<evidence type="ECO:0000256" key="1">
    <source>
        <dbReference type="ARBA" id="ARBA00006700"/>
    </source>
</evidence>
<keyword evidence="3" id="KW-0694">RNA-binding</keyword>
<protein>
    <recommendedName>
        <fullName evidence="6">Large ribosomal subunit protein uL23c</fullName>
    </recommendedName>
    <alternativeName>
        <fullName evidence="7">50S ribosomal protein L23, chloroplastic</fullName>
    </alternativeName>
</protein>
<dbReference type="NCBIfam" id="NF004363">
    <property type="entry name" value="PRK05738.2-4"/>
    <property type="match status" value="1"/>
</dbReference>
<name>A0A4D6X055_9FLOR</name>
<dbReference type="GO" id="GO:0005840">
    <property type="term" value="C:ribosome"/>
    <property type="evidence" value="ECO:0007669"/>
    <property type="project" value="UniProtKB-KW"/>
</dbReference>